<feature type="transmembrane region" description="Helical" evidence="6">
    <location>
        <begin position="6"/>
        <end position="31"/>
    </location>
</feature>
<dbReference type="AlphaFoldDB" id="A0A922D5X5"/>
<comment type="subcellular location">
    <subcellularLocation>
        <location evidence="1">Endoplasmic reticulum membrane</location>
        <topology evidence="1">Multi-pass membrane protein</topology>
    </subcellularLocation>
</comment>
<dbReference type="PANTHER" id="PTHR10994:SF193">
    <property type="entry name" value="RETICULON-LIKE PROTEIN"/>
    <property type="match status" value="1"/>
</dbReference>
<evidence type="ECO:0000313" key="8">
    <source>
        <dbReference type="EMBL" id="KAG6673979.1"/>
    </source>
</evidence>
<feature type="domain" description="Reticulon" evidence="7">
    <location>
        <begin position="13"/>
        <end position="79"/>
    </location>
</feature>
<evidence type="ECO:0000259" key="7">
    <source>
        <dbReference type="Pfam" id="PF02453"/>
    </source>
</evidence>
<dbReference type="Proteomes" id="UP000811246">
    <property type="component" value="Chromosome 15"/>
</dbReference>
<gene>
    <name evidence="8" type="ORF">I3842_15G019100</name>
</gene>
<evidence type="ECO:0000313" key="9">
    <source>
        <dbReference type="Proteomes" id="UP000811246"/>
    </source>
</evidence>
<keyword evidence="2 6" id="KW-0812">Transmembrane</keyword>
<dbReference type="InterPro" id="IPR003388">
    <property type="entry name" value="Reticulon"/>
</dbReference>
<dbReference type="EMBL" id="CM031839">
    <property type="protein sequence ID" value="KAG6673979.1"/>
    <property type="molecule type" value="Genomic_DNA"/>
</dbReference>
<name>A0A922D5X5_CARIL</name>
<comment type="caution">
    <text evidence="8">The sequence shown here is derived from an EMBL/GenBank/DDBJ whole genome shotgun (WGS) entry which is preliminary data.</text>
</comment>
<dbReference type="GO" id="GO:0009617">
    <property type="term" value="P:response to bacterium"/>
    <property type="evidence" value="ECO:0007669"/>
    <property type="project" value="InterPro"/>
</dbReference>
<protein>
    <recommendedName>
        <fullName evidence="7">Reticulon domain-containing protein</fullName>
    </recommendedName>
</protein>
<evidence type="ECO:0000256" key="3">
    <source>
        <dbReference type="ARBA" id="ARBA00022824"/>
    </source>
</evidence>
<accession>A0A922D5X5</accession>
<dbReference type="PANTHER" id="PTHR10994">
    <property type="entry name" value="RETICULON"/>
    <property type="match status" value="1"/>
</dbReference>
<dbReference type="GO" id="GO:0005789">
    <property type="term" value="C:endoplasmic reticulum membrane"/>
    <property type="evidence" value="ECO:0007669"/>
    <property type="project" value="UniProtKB-SubCell"/>
</dbReference>
<sequence>MDRFDSILPCAFAILKILFRCFFVFSILLLWSNASTFIQKRPPHIPQFHIPEEPLLEFAAALRIEINRAFIVLRDIASGTINRTPSVNLIS</sequence>
<dbReference type="Pfam" id="PF02453">
    <property type="entry name" value="Reticulon"/>
    <property type="match status" value="1"/>
</dbReference>
<evidence type="ECO:0000256" key="2">
    <source>
        <dbReference type="ARBA" id="ARBA00022692"/>
    </source>
</evidence>
<dbReference type="InterPro" id="IPR045064">
    <property type="entry name" value="Reticulon-like"/>
</dbReference>
<evidence type="ECO:0000256" key="6">
    <source>
        <dbReference type="SAM" id="Phobius"/>
    </source>
</evidence>
<keyword evidence="3" id="KW-0256">Endoplasmic reticulum</keyword>
<reference evidence="8" key="1">
    <citation type="submission" date="2021-01" db="EMBL/GenBank/DDBJ databases">
        <authorList>
            <person name="Lovell J.T."/>
            <person name="Bentley N."/>
            <person name="Bhattarai G."/>
            <person name="Jenkins J.W."/>
            <person name="Sreedasyam A."/>
            <person name="Alarcon Y."/>
            <person name="Bock C."/>
            <person name="Boston L."/>
            <person name="Carlson J."/>
            <person name="Cervantes K."/>
            <person name="Clermont K."/>
            <person name="Krom N."/>
            <person name="Kubenka K."/>
            <person name="Mamidi S."/>
            <person name="Mattison C."/>
            <person name="Monteros M."/>
            <person name="Pisani C."/>
            <person name="Plott C."/>
            <person name="Rajasekar S."/>
            <person name="Rhein H.S."/>
            <person name="Rohla C."/>
            <person name="Song M."/>
            <person name="Hilaire R.S."/>
            <person name="Shu S."/>
            <person name="Wells L."/>
            <person name="Wang X."/>
            <person name="Webber J."/>
            <person name="Heerema R.J."/>
            <person name="Klein P."/>
            <person name="Conner P."/>
            <person name="Grauke L."/>
            <person name="Grimwood J."/>
            <person name="Schmutz J."/>
            <person name="Randall J.J."/>
        </authorList>
    </citation>
    <scope>NUCLEOTIDE SEQUENCE</scope>
    <source>
        <tissue evidence="8">Leaf</tissue>
    </source>
</reference>
<evidence type="ECO:0000256" key="5">
    <source>
        <dbReference type="ARBA" id="ARBA00023136"/>
    </source>
</evidence>
<organism evidence="8 9">
    <name type="scientific">Carya illinoinensis</name>
    <name type="common">Pecan</name>
    <dbReference type="NCBI Taxonomy" id="32201"/>
    <lineage>
        <taxon>Eukaryota</taxon>
        <taxon>Viridiplantae</taxon>
        <taxon>Streptophyta</taxon>
        <taxon>Embryophyta</taxon>
        <taxon>Tracheophyta</taxon>
        <taxon>Spermatophyta</taxon>
        <taxon>Magnoliopsida</taxon>
        <taxon>eudicotyledons</taxon>
        <taxon>Gunneridae</taxon>
        <taxon>Pentapetalae</taxon>
        <taxon>rosids</taxon>
        <taxon>fabids</taxon>
        <taxon>Fagales</taxon>
        <taxon>Juglandaceae</taxon>
        <taxon>Carya</taxon>
    </lineage>
</organism>
<proteinExistence type="predicted"/>
<keyword evidence="5 6" id="KW-0472">Membrane</keyword>
<evidence type="ECO:0000256" key="4">
    <source>
        <dbReference type="ARBA" id="ARBA00022989"/>
    </source>
</evidence>
<evidence type="ECO:0000256" key="1">
    <source>
        <dbReference type="ARBA" id="ARBA00004477"/>
    </source>
</evidence>
<keyword evidence="4 6" id="KW-1133">Transmembrane helix</keyword>